<feature type="domain" description="OmpR/PhoB-type" evidence="9">
    <location>
        <begin position="132"/>
        <end position="230"/>
    </location>
</feature>
<evidence type="ECO:0000256" key="7">
    <source>
        <dbReference type="PROSITE-ProRule" id="PRU01091"/>
    </source>
</evidence>
<evidence type="ECO:0000256" key="6">
    <source>
        <dbReference type="PROSITE-ProRule" id="PRU00169"/>
    </source>
</evidence>
<dbReference type="GO" id="GO:0000156">
    <property type="term" value="F:phosphorelay response regulator activity"/>
    <property type="evidence" value="ECO:0007669"/>
    <property type="project" value="TreeGrafter"/>
</dbReference>
<evidence type="ECO:0000256" key="2">
    <source>
        <dbReference type="ARBA" id="ARBA00023012"/>
    </source>
</evidence>
<reference evidence="10 11" key="1">
    <citation type="journal article" date="2013" name="Genome Announc.">
        <title>Draft Genome Sequence of Cesiribacter andamanensis Strain AMV16T, Isolated from a Soil Sample from a Mud Volcano in the Andaman Islands, India.</title>
        <authorList>
            <person name="Shivaji S."/>
            <person name="Ara S."/>
            <person name="Begum Z."/>
            <person name="Srinivas T.N."/>
            <person name="Singh A."/>
            <person name="Kumar Pinnaka A."/>
        </authorList>
    </citation>
    <scope>NUCLEOTIDE SEQUENCE [LARGE SCALE GENOMIC DNA]</scope>
    <source>
        <strain evidence="10 11">AMV16</strain>
    </source>
</reference>
<keyword evidence="5" id="KW-0804">Transcription</keyword>
<comment type="caution">
    <text evidence="10">The sequence shown here is derived from an EMBL/GenBank/DDBJ whole genome shotgun (WGS) entry which is preliminary data.</text>
</comment>
<name>M7N9L5_9BACT</name>
<dbReference type="Gene3D" id="6.10.250.690">
    <property type="match status" value="1"/>
</dbReference>
<dbReference type="InterPro" id="IPR011006">
    <property type="entry name" value="CheY-like_superfamily"/>
</dbReference>
<dbReference type="PANTHER" id="PTHR48111:SF22">
    <property type="entry name" value="REGULATOR OF RPOS"/>
    <property type="match status" value="1"/>
</dbReference>
<dbReference type="RefSeq" id="WP_009194350.1">
    <property type="nucleotide sequence ID" value="NZ_AODQ01000015.1"/>
</dbReference>
<dbReference type="eggNOG" id="COG0745">
    <property type="taxonomic scope" value="Bacteria"/>
</dbReference>
<organism evidence="10 11">
    <name type="scientific">Cesiribacter andamanensis AMV16</name>
    <dbReference type="NCBI Taxonomy" id="1279009"/>
    <lineage>
        <taxon>Bacteria</taxon>
        <taxon>Pseudomonadati</taxon>
        <taxon>Bacteroidota</taxon>
        <taxon>Cytophagia</taxon>
        <taxon>Cytophagales</taxon>
        <taxon>Cesiribacteraceae</taxon>
        <taxon>Cesiribacter</taxon>
    </lineage>
</organism>
<evidence type="ECO:0000256" key="5">
    <source>
        <dbReference type="ARBA" id="ARBA00023163"/>
    </source>
</evidence>
<dbReference type="AlphaFoldDB" id="M7N9L5"/>
<evidence type="ECO:0000259" key="9">
    <source>
        <dbReference type="PROSITE" id="PS51755"/>
    </source>
</evidence>
<dbReference type="GO" id="GO:0005829">
    <property type="term" value="C:cytosol"/>
    <property type="evidence" value="ECO:0007669"/>
    <property type="project" value="TreeGrafter"/>
</dbReference>
<dbReference type="Proteomes" id="UP000011910">
    <property type="component" value="Unassembled WGS sequence"/>
</dbReference>
<dbReference type="Gene3D" id="3.40.50.2300">
    <property type="match status" value="1"/>
</dbReference>
<feature type="domain" description="Response regulatory" evidence="8">
    <location>
        <begin position="5"/>
        <end position="119"/>
    </location>
</feature>
<dbReference type="FunFam" id="3.40.50.2300:FF:000001">
    <property type="entry name" value="DNA-binding response regulator PhoB"/>
    <property type="match status" value="1"/>
</dbReference>
<dbReference type="PROSITE" id="PS51755">
    <property type="entry name" value="OMPR_PHOB"/>
    <property type="match status" value="1"/>
</dbReference>
<dbReference type="SUPFAM" id="SSF52172">
    <property type="entry name" value="CheY-like"/>
    <property type="match status" value="1"/>
</dbReference>
<dbReference type="InterPro" id="IPR001789">
    <property type="entry name" value="Sig_transdc_resp-reg_receiver"/>
</dbReference>
<evidence type="ECO:0000256" key="3">
    <source>
        <dbReference type="ARBA" id="ARBA00023015"/>
    </source>
</evidence>
<dbReference type="EMBL" id="AODQ01000015">
    <property type="protein sequence ID" value="EMR03891.1"/>
    <property type="molecule type" value="Genomic_DNA"/>
</dbReference>
<proteinExistence type="predicted"/>
<dbReference type="InterPro" id="IPR039420">
    <property type="entry name" value="WalR-like"/>
</dbReference>
<dbReference type="GO" id="GO:0006355">
    <property type="term" value="P:regulation of DNA-templated transcription"/>
    <property type="evidence" value="ECO:0007669"/>
    <property type="project" value="InterPro"/>
</dbReference>
<dbReference type="SMART" id="SM00448">
    <property type="entry name" value="REC"/>
    <property type="match status" value="1"/>
</dbReference>
<protein>
    <submittedName>
        <fullName evidence="10">Transcriptional activator protein CopR</fullName>
    </submittedName>
</protein>
<keyword evidence="4 7" id="KW-0238">DNA-binding</keyword>
<dbReference type="Pfam" id="PF00486">
    <property type="entry name" value="Trans_reg_C"/>
    <property type="match status" value="1"/>
</dbReference>
<accession>M7N9L5</accession>
<evidence type="ECO:0000259" key="8">
    <source>
        <dbReference type="PROSITE" id="PS50110"/>
    </source>
</evidence>
<dbReference type="SMART" id="SM00862">
    <property type="entry name" value="Trans_reg_C"/>
    <property type="match status" value="1"/>
</dbReference>
<dbReference type="Pfam" id="PF00072">
    <property type="entry name" value="Response_reg"/>
    <property type="match status" value="1"/>
</dbReference>
<keyword evidence="11" id="KW-1185">Reference proteome</keyword>
<keyword evidence="1 6" id="KW-0597">Phosphoprotein</keyword>
<dbReference type="InterPro" id="IPR036388">
    <property type="entry name" value="WH-like_DNA-bd_sf"/>
</dbReference>
<evidence type="ECO:0000313" key="10">
    <source>
        <dbReference type="EMBL" id="EMR03891.1"/>
    </source>
</evidence>
<dbReference type="Gene3D" id="1.10.10.10">
    <property type="entry name" value="Winged helix-like DNA-binding domain superfamily/Winged helix DNA-binding domain"/>
    <property type="match status" value="1"/>
</dbReference>
<evidence type="ECO:0000256" key="4">
    <source>
        <dbReference type="ARBA" id="ARBA00023125"/>
    </source>
</evidence>
<dbReference type="InterPro" id="IPR001867">
    <property type="entry name" value="OmpR/PhoB-type_DNA-bd"/>
</dbReference>
<feature type="modified residue" description="4-aspartylphosphate" evidence="6">
    <location>
        <position position="54"/>
    </location>
</feature>
<dbReference type="CDD" id="cd00383">
    <property type="entry name" value="trans_reg_C"/>
    <property type="match status" value="1"/>
</dbReference>
<evidence type="ECO:0000256" key="1">
    <source>
        <dbReference type="ARBA" id="ARBA00022553"/>
    </source>
</evidence>
<dbReference type="GO" id="GO:0032993">
    <property type="term" value="C:protein-DNA complex"/>
    <property type="evidence" value="ECO:0007669"/>
    <property type="project" value="TreeGrafter"/>
</dbReference>
<dbReference type="CDD" id="cd19935">
    <property type="entry name" value="REC_OmpR_CusR-like"/>
    <property type="match status" value="1"/>
</dbReference>
<gene>
    <name evidence="10" type="primary">copR</name>
    <name evidence="10" type="ORF">ADICEAN_00948</name>
</gene>
<dbReference type="STRING" id="1279009.ADICEAN_00948"/>
<keyword evidence="2" id="KW-0902">Two-component regulatory system</keyword>
<dbReference type="FunFam" id="1.10.10.10:FF:000005">
    <property type="entry name" value="Two-component system response regulator"/>
    <property type="match status" value="1"/>
</dbReference>
<evidence type="ECO:0000313" key="11">
    <source>
        <dbReference type="Proteomes" id="UP000011910"/>
    </source>
</evidence>
<dbReference type="GO" id="GO:0000976">
    <property type="term" value="F:transcription cis-regulatory region binding"/>
    <property type="evidence" value="ECO:0007669"/>
    <property type="project" value="TreeGrafter"/>
</dbReference>
<dbReference type="PANTHER" id="PTHR48111">
    <property type="entry name" value="REGULATOR OF RPOS"/>
    <property type="match status" value="1"/>
</dbReference>
<feature type="DNA-binding region" description="OmpR/PhoB-type" evidence="7">
    <location>
        <begin position="132"/>
        <end position="230"/>
    </location>
</feature>
<dbReference type="PROSITE" id="PS50110">
    <property type="entry name" value="RESPONSE_REGULATORY"/>
    <property type="match status" value="1"/>
</dbReference>
<keyword evidence="3" id="KW-0805">Transcription regulation</keyword>
<sequence>MPTVKILIVEDEPKVANAIQQGLQENGLKADVAYDGLVGKKMALSGGYSLVILDINLPHINGYELCQIIRAHDPRIPIIMLTALGGVDDKIQAFGTGADDYLVKPFDFRELMARIQVFLKRSSTPEETTKSGNILRVGDLEIDDNSKTVVRGGQQITLTAKEFALLVYLVRNKGRVVSRSDIAEKIWDITFDTGTNVIDVYVNFLRKKIDKNFPTKLIHTRQGMGYMVKEE</sequence>